<reference evidence="1 2" key="1">
    <citation type="journal article" date="2015" name="Stand. Genomic Sci.">
        <title>Genomic Encyclopedia of Bacterial and Archaeal Type Strains, Phase III: the genomes of soil and plant-associated and newly described type strains.</title>
        <authorList>
            <person name="Whitman W.B."/>
            <person name="Woyke T."/>
            <person name="Klenk H.P."/>
            <person name="Zhou Y."/>
            <person name="Lilburn T.G."/>
            <person name="Beck B.J."/>
            <person name="De Vos P."/>
            <person name="Vandamme P."/>
            <person name="Eisen J.A."/>
            <person name="Garrity G."/>
            <person name="Hugenholtz P."/>
            <person name="Kyrpides N.C."/>
        </authorList>
    </citation>
    <scope>NUCLEOTIDE SEQUENCE [LARGE SCALE GENOMIC DNA]</scope>
    <source>
        <strain evidence="1 2">CGMCC 1.6855</strain>
    </source>
</reference>
<name>A0A562N0E0_9SPHI</name>
<accession>A0A562N0E0</accession>
<sequence>MLSALALGQESKETKPDSIVQYFSEIKTATKIGYSLWNRDLYGDIILVEP</sequence>
<organism evidence="1 2">
    <name type="scientific">Sphingobacterium siyangense</name>
    <dbReference type="NCBI Taxonomy" id="459529"/>
    <lineage>
        <taxon>Bacteria</taxon>
        <taxon>Pseudomonadati</taxon>
        <taxon>Bacteroidota</taxon>
        <taxon>Sphingobacteriia</taxon>
        <taxon>Sphingobacteriales</taxon>
        <taxon>Sphingobacteriaceae</taxon>
        <taxon>Sphingobacterium</taxon>
    </lineage>
</organism>
<dbReference type="Proteomes" id="UP000315908">
    <property type="component" value="Unassembled WGS sequence"/>
</dbReference>
<comment type="caution">
    <text evidence="1">The sequence shown here is derived from an EMBL/GenBank/DDBJ whole genome shotgun (WGS) entry which is preliminary data.</text>
</comment>
<dbReference type="EMBL" id="VLKR01000001">
    <property type="protein sequence ID" value="TWI25645.1"/>
    <property type="molecule type" value="Genomic_DNA"/>
</dbReference>
<protein>
    <submittedName>
        <fullName evidence="1">Uncharacterized protein</fullName>
    </submittedName>
</protein>
<proteinExistence type="predicted"/>
<evidence type="ECO:0000313" key="1">
    <source>
        <dbReference type="EMBL" id="TWI25645.1"/>
    </source>
</evidence>
<gene>
    <name evidence="1" type="ORF">IQ31_00213</name>
</gene>
<evidence type="ECO:0000313" key="2">
    <source>
        <dbReference type="Proteomes" id="UP000315908"/>
    </source>
</evidence>
<dbReference type="AlphaFoldDB" id="A0A562N0E0"/>